<sequence>MGNKCGRHAEVRTLSRRNSRQDLGPLEAHQIHKSKKKRRKKKRKGKWRLRKSKGKSSGKGASNLPPDLTNGAAWRIRTFSESSIQSADYLSAEEDEITDEEDYLDLAVEEDYASFFTFSGFGTYFSSLFLFGRGPDDGGSQAGTHRGGQQKRGGAGAGGRKVGAATTWKPGFRSLSKASRQLDKHKAEGGKHLPKSVVPYEACKERDIEPEKQCWDEPKGNLFPLRGQNYLKDRVKIKMEDLRPIYELKSVDFYSSENMVGHMAQRIKLPSTEKIPEDCPITPLLVVNYQAPMYPARIFGKPFDGKTLQVVAVYALRDGFVAEEEIKQGKLHRHTLELLKDFCADVTDGAGVPTRDRLKMIPAMPNLEEWIATKTFGKAEAAILRRWQNKPMLVRPQVQYHVGPEYIEVDVNIHDYQYATRRYFHSLKHCLKHGVMDMALVLEGRSPQQLPEQVLASIRLQKIDFAAEFPPVPPLPVLDSKQAQGKNYL</sequence>
<dbReference type="InterPro" id="IPR009769">
    <property type="entry name" value="EDR2_C"/>
</dbReference>
<dbReference type="STRING" id="1764295.A0A5B8MCT5"/>
<dbReference type="Pfam" id="PF07059">
    <property type="entry name" value="EDR2_C"/>
    <property type="match status" value="1"/>
</dbReference>
<protein>
    <submittedName>
        <fullName evidence="3">DUF1336 domain-containing protein</fullName>
    </submittedName>
</protein>
<feature type="compositionally biased region" description="Basic residues" evidence="1">
    <location>
        <begin position="31"/>
        <end position="56"/>
    </location>
</feature>
<proteinExistence type="predicted"/>
<accession>A0A5B8MCT5</accession>
<dbReference type="Proteomes" id="UP000316726">
    <property type="component" value="Chromosome 1"/>
</dbReference>
<reference evidence="3 4" key="1">
    <citation type="submission" date="2018-07" db="EMBL/GenBank/DDBJ databases">
        <title>The complete nuclear genome of the prasinophyte Chloropicon primus (CCMP1205).</title>
        <authorList>
            <person name="Pombert J.-F."/>
            <person name="Otis C."/>
            <person name="Turmel M."/>
            <person name="Lemieux C."/>
        </authorList>
    </citation>
    <scope>NUCLEOTIDE SEQUENCE [LARGE SCALE GENOMIC DNA]</scope>
    <source>
        <strain evidence="3 4">CCMP1205</strain>
    </source>
</reference>
<feature type="region of interest" description="Disordered" evidence="1">
    <location>
        <begin position="139"/>
        <end position="165"/>
    </location>
</feature>
<evidence type="ECO:0000313" key="4">
    <source>
        <dbReference type="Proteomes" id="UP000316726"/>
    </source>
</evidence>
<evidence type="ECO:0000313" key="3">
    <source>
        <dbReference type="EMBL" id="QDZ17991.1"/>
    </source>
</evidence>
<gene>
    <name evidence="3" type="ORF">A3770_01p05090</name>
</gene>
<feature type="compositionally biased region" description="Gly residues" evidence="1">
    <location>
        <begin position="150"/>
        <end position="161"/>
    </location>
</feature>
<dbReference type="OrthoDB" id="9970435at2759"/>
<evidence type="ECO:0000256" key="1">
    <source>
        <dbReference type="SAM" id="MobiDB-lite"/>
    </source>
</evidence>
<evidence type="ECO:0000259" key="2">
    <source>
        <dbReference type="Pfam" id="PF07059"/>
    </source>
</evidence>
<feature type="domain" description="Protein ENHANCED DISEASE RESISTANCE 2 C-terminal" evidence="2">
    <location>
        <begin position="215"/>
        <end position="464"/>
    </location>
</feature>
<dbReference type="EMBL" id="CP031034">
    <property type="protein sequence ID" value="QDZ17991.1"/>
    <property type="molecule type" value="Genomic_DNA"/>
</dbReference>
<dbReference type="PANTHER" id="PTHR31558:SF3">
    <property type="entry name" value="CW14 PROTEIN"/>
    <property type="match status" value="1"/>
</dbReference>
<keyword evidence="4" id="KW-1185">Reference proteome</keyword>
<dbReference type="AlphaFoldDB" id="A0A5B8MCT5"/>
<dbReference type="PANTHER" id="PTHR31558">
    <property type="entry name" value="CW14 PROTEIN"/>
    <property type="match status" value="1"/>
</dbReference>
<feature type="region of interest" description="Disordered" evidence="1">
    <location>
        <begin position="1"/>
        <end position="69"/>
    </location>
</feature>
<name>A0A5B8MCT5_9CHLO</name>
<organism evidence="3 4">
    <name type="scientific">Chloropicon primus</name>
    <dbReference type="NCBI Taxonomy" id="1764295"/>
    <lineage>
        <taxon>Eukaryota</taxon>
        <taxon>Viridiplantae</taxon>
        <taxon>Chlorophyta</taxon>
        <taxon>Chloropicophyceae</taxon>
        <taxon>Chloropicales</taxon>
        <taxon>Chloropicaceae</taxon>
        <taxon>Chloropicon</taxon>
    </lineage>
</organism>